<evidence type="ECO:0000256" key="1">
    <source>
        <dbReference type="SAM" id="MobiDB-lite"/>
    </source>
</evidence>
<dbReference type="EMBL" id="KZ678128">
    <property type="protein sequence ID" value="PSN74392.1"/>
    <property type="molecule type" value="Genomic_DNA"/>
</dbReference>
<evidence type="ECO:0000313" key="2">
    <source>
        <dbReference type="EMBL" id="PSN74392.1"/>
    </source>
</evidence>
<reference evidence="2 3" key="1">
    <citation type="journal article" date="2018" name="Front. Microbiol.">
        <title>Genome-Wide Analysis of Corynespora cassiicola Leaf Fall Disease Putative Effectors.</title>
        <authorList>
            <person name="Lopez D."/>
            <person name="Ribeiro S."/>
            <person name="Label P."/>
            <person name="Fumanal B."/>
            <person name="Venisse J.S."/>
            <person name="Kohler A."/>
            <person name="de Oliveira R.R."/>
            <person name="Labutti K."/>
            <person name="Lipzen A."/>
            <person name="Lail K."/>
            <person name="Bauer D."/>
            <person name="Ohm R.A."/>
            <person name="Barry K.W."/>
            <person name="Spatafora J."/>
            <person name="Grigoriev I.V."/>
            <person name="Martin F.M."/>
            <person name="Pujade-Renaud V."/>
        </authorList>
    </citation>
    <scope>NUCLEOTIDE SEQUENCE [LARGE SCALE GENOMIC DNA]</scope>
    <source>
        <strain evidence="2 3">Philippines</strain>
    </source>
</reference>
<feature type="compositionally biased region" description="Low complexity" evidence="1">
    <location>
        <begin position="1"/>
        <end position="24"/>
    </location>
</feature>
<feature type="region of interest" description="Disordered" evidence="1">
    <location>
        <begin position="1"/>
        <end position="30"/>
    </location>
</feature>
<keyword evidence="3" id="KW-1185">Reference proteome</keyword>
<gene>
    <name evidence="2" type="ORF">BS50DRAFT_581207</name>
</gene>
<evidence type="ECO:0000313" key="3">
    <source>
        <dbReference type="Proteomes" id="UP000240883"/>
    </source>
</evidence>
<accession>A0A2T2P9P8</accession>
<protein>
    <submittedName>
        <fullName evidence="2">Uncharacterized protein</fullName>
    </submittedName>
</protein>
<dbReference type="Proteomes" id="UP000240883">
    <property type="component" value="Unassembled WGS sequence"/>
</dbReference>
<sequence>MPLSSTTTTTTSDTTYTPDSDNSTFNMDKQPFMFPKTSESNDVGLSASREVVQRVARDDICESLSRHTDAFFRELSQAAKQLHESLPTLRNSTQLYPTSFGTHTEPDKNINMPILARIIKEKDPSSKFSPPHEKQERITNGMRGLDLKTTKDYPLSYGEMFNYQPNHFGKTFFREKETQGLADNTDPVPENSIDLREDRMTLMHDEAREILGLGEYYLISQDTLNLHFRRALDRNPLYVKMYTAAYDTIKEFQEIHAEYYKLWPGQQCDILKEEMMAYVDGGHRWPLEDDQLRSLDSIMAHMSELNDLGTKPNQGPSPLSHRVIFQDQDEIMGLDSPRKTLAKEIKQEARPTLQAYWEDVSDSAATSWGVESVGKAYNNEKGDTTLKNQPSEWGGTEPATAKALESKPADPAIPTAPTAKDLIATYWITVESGDKTVHVPINGNHVLGPEKDIVNVEMKTVWDWVCDKGLNGIVSLQDTFDLAQNLHDLRKDAS</sequence>
<organism evidence="2 3">
    <name type="scientific">Corynespora cassiicola Philippines</name>
    <dbReference type="NCBI Taxonomy" id="1448308"/>
    <lineage>
        <taxon>Eukaryota</taxon>
        <taxon>Fungi</taxon>
        <taxon>Dikarya</taxon>
        <taxon>Ascomycota</taxon>
        <taxon>Pezizomycotina</taxon>
        <taxon>Dothideomycetes</taxon>
        <taxon>Pleosporomycetidae</taxon>
        <taxon>Pleosporales</taxon>
        <taxon>Corynesporascaceae</taxon>
        <taxon>Corynespora</taxon>
    </lineage>
</organism>
<name>A0A2T2P9P8_CORCC</name>
<dbReference type="OrthoDB" id="3695698at2759"/>
<dbReference type="AlphaFoldDB" id="A0A2T2P9P8"/>
<proteinExistence type="predicted"/>